<sequence>MDRKQRQEWLLQRRSGFLHYVYTKGLAWAFAFVFGLEFLNNDFYLDVISPGSVHLYMTTLLVAFICSAINWTCNECSLKRSKVNPPT</sequence>
<comment type="caution">
    <text evidence="2">The sequence shown here is derived from an EMBL/GenBank/DDBJ whole genome shotgun (WGS) entry which is preliminary data.</text>
</comment>
<accession>A0A0Q2QZG4</accession>
<keyword evidence="1" id="KW-0812">Transmembrane</keyword>
<evidence type="ECO:0000313" key="3">
    <source>
        <dbReference type="Proteomes" id="UP000051221"/>
    </source>
</evidence>
<dbReference type="InParanoid" id="A0A0Q2QZG4"/>
<keyword evidence="3" id="KW-1185">Reference proteome</keyword>
<keyword evidence="1" id="KW-0472">Membrane</keyword>
<name>A0A0Q2QZG4_VIBFU</name>
<keyword evidence="1" id="KW-1133">Transmembrane helix</keyword>
<proteinExistence type="predicted"/>
<evidence type="ECO:0000313" key="2">
    <source>
        <dbReference type="EMBL" id="KQH85309.1"/>
    </source>
</evidence>
<dbReference type="AlphaFoldDB" id="A0A0Q2QZG4"/>
<feature type="transmembrane region" description="Helical" evidence="1">
    <location>
        <begin position="21"/>
        <end position="41"/>
    </location>
</feature>
<evidence type="ECO:0000256" key="1">
    <source>
        <dbReference type="SAM" id="Phobius"/>
    </source>
</evidence>
<organism evidence="2 3">
    <name type="scientific">Vibrio furnissii</name>
    <dbReference type="NCBI Taxonomy" id="29494"/>
    <lineage>
        <taxon>Bacteria</taxon>
        <taxon>Pseudomonadati</taxon>
        <taxon>Pseudomonadota</taxon>
        <taxon>Gammaproteobacteria</taxon>
        <taxon>Vibrionales</taxon>
        <taxon>Vibrionaceae</taxon>
        <taxon>Vibrio</taxon>
    </lineage>
</organism>
<protein>
    <submittedName>
        <fullName evidence="2">Uncharacterized protein</fullName>
    </submittedName>
</protein>
<gene>
    <name evidence="2" type="ORF">AMR76_12415</name>
</gene>
<dbReference type="Proteomes" id="UP000051221">
    <property type="component" value="Unassembled WGS sequence"/>
</dbReference>
<reference evidence="2 3" key="1">
    <citation type="submission" date="2015-08" db="EMBL/GenBank/DDBJ databases">
        <title>Antibacterial properties of a collection of Vibrionaceae strains.</title>
        <authorList>
            <person name="Giubergia S."/>
        </authorList>
    </citation>
    <scope>NUCLEOTIDE SEQUENCE [LARGE SCALE GENOMIC DNA]</scope>
    <source>
        <strain evidence="2 3">S0821</strain>
    </source>
</reference>
<dbReference type="EMBL" id="LKHS01000010">
    <property type="protein sequence ID" value="KQH85309.1"/>
    <property type="molecule type" value="Genomic_DNA"/>
</dbReference>
<feature type="transmembrane region" description="Helical" evidence="1">
    <location>
        <begin position="53"/>
        <end position="73"/>
    </location>
</feature>